<feature type="region of interest" description="Disordered" evidence="1">
    <location>
        <begin position="877"/>
        <end position="913"/>
    </location>
</feature>
<dbReference type="PROSITE" id="PS51232">
    <property type="entry name" value="GBD_FH3"/>
    <property type="match status" value="1"/>
</dbReference>
<dbReference type="Gene3D" id="1.20.58.2220">
    <property type="entry name" value="Formin, FH2 domain"/>
    <property type="match status" value="1"/>
</dbReference>
<feature type="region of interest" description="Disordered" evidence="1">
    <location>
        <begin position="1238"/>
        <end position="1268"/>
    </location>
</feature>
<evidence type="ECO:0000259" key="2">
    <source>
        <dbReference type="PROSITE" id="PS51232"/>
    </source>
</evidence>
<feature type="compositionally biased region" description="Polar residues" evidence="1">
    <location>
        <begin position="842"/>
        <end position="852"/>
    </location>
</feature>
<dbReference type="InterPro" id="IPR014768">
    <property type="entry name" value="GBD/FH3_dom"/>
</dbReference>
<feature type="compositionally biased region" description="Pro residues" evidence="1">
    <location>
        <begin position="393"/>
        <end position="420"/>
    </location>
</feature>
<dbReference type="Pfam" id="PF06367">
    <property type="entry name" value="Drf_FH3"/>
    <property type="match status" value="1"/>
</dbReference>
<comment type="caution">
    <text evidence="4">The sequence shown here is derived from an EMBL/GenBank/DDBJ whole genome shotgun (WGS) entry which is preliminary data.</text>
</comment>
<dbReference type="SMART" id="SM01140">
    <property type="entry name" value="Drf_GBD"/>
    <property type="match status" value="1"/>
</dbReference>
<feature type="region of interest" description="Disordered" evidence="1">
    <location>
        <begin position="807"/>
        <end position="852"/>
    </location>
</feature>
<dbReference type="PANTHER" id="PTHR46345">
    <property type="entry name" value="INVERTED FORMIN-2"/>
    <property type="match status" value="1"/>
</dbReference>
<dbReference type="PANTHER" id="PTHR46345:SF8">
    <property type="entry name" value="FORMIN 3, ISOFORM B"/>
    <property type="match status" value="1"/>
</dbReference>
<feature type="region of interest" description="Disordered" evidence="1">
    <location>
        <begin position="1162"/>
        <end position="1204"/>
    </location>
</feature>
<feature type="domain" description="GBD/FH3" evidence="2">
    <location>
        <begin position="1"/>
        <end position="327"/>
    </location>
</feature>
<feature type="compositionally biased region" description="Basic and acidic residues" evidence="1">
    <location>
        <begin position="878"/>
        <end position="903"/>
    </location>
</feature>
<dbReference type="Gene3D" id="1.10.238.150">
    <property type="entry name" value="Formin, FH3 diaphanous domain"/>
    <property type="match status" value="1"/>
</dbReference>
<dbReference type="PROSITE" id="PS51444">
    <property type="entry name" value="FH2"/>
    <property type="match status" value="1"/>
</dbReference>
<dbReference type="Gene3D" id="1.25.10.10">
    <property type="entry name" value="Leucine-rich Repeat Variant"/>
    <property type="match status" value="1"/>
</dbReference>
<protein>
    <submittedName>
        <fullName evidence="4">Inverted formin-2</fullName>
    </submittedName>
</protein>
<accession>A0A9Q1GZR1</accession>
<dbReference type="OrthoDB" id="26518at2759"/>
<organism evidence="4 5">
    <name type="scientific">Holothuria leucospilota</name>
    <name type="common">Black long sea cucumber</name>
    <name type="synonym">Mertensiothuria leucospilota</name>
    <dbReference type="NCBI Taxonomy" id="206669"/>
    <lineage>
        <taxon>Eukaryota</taxon>
        <taxon>Metazoa</taxon>
        <taxon>Echinodermata</taxon>
        <taxon>Eleutherozoa</taxon>
        <taxon>Echinozoa</taxon>
        <taxon>Holothuroidea</taxon>
        <taxon>Aspidochirotacea</taxon>
        <taxon>Aspidochirotida</taxon>
        <taxon>Holothuriidae</taxon>
        <taxon>Holothuria</taxon>
    </lineage>
</organism>
<dbReference type="SUPFAM" id="SSF101447">
    <property type="entry name" value="Formin homology 2 domain (FH2 domain)"/>
    <property type="match status" value="1"/>
</dbReference>
<keyword evidence="5" id="KW-1185">Reference proteome</keyword>
<evidence type="ECO:0000313" key="4">
    <source>
        <dbReference type="EMBL" id="KAJ8027795.1"/>
    </source>
</evidence>
<dbReference type="InterPro" id="IPR016024">
    <property type="entry name" value="ARM-type_fold"/>
</dbReference>
<dbReference type="GO" id="GO:0030036">
    <property type="term" value="P:actin cytoskeleton organization"/>
    <property type="evidence" value="ECO:0007669"/>
    <property type="project" value="InterPro"/>
</dbReference>
<name>A0A9Q1GZR1_HOLLE</name>
<feature type="compositionally biased region" description="Polar residues" evidence="1">
    <location>
        <begin position="1238"/>
        <end position="1249"/>
    </location>
</feature>
<dbReference type="Proteomes" id="UP001152320">
    <property type="component" value="Chromosome 15"/>
</dbReference>
<dbReference type="InterPro" id="IPR042201">
    <property type="entry name" value="FH2_Formin_sf"/>
</dbReference>
<evidence type="ECO:0000313" key="5">
    <source>
        <dbReference type="Proteomes" id="UP001152320"/>
    </source>
</evidence>
<evidence type="ECO:0000256" key="1">
    <source>
        <dbReference type="SAM" id="MobiDB-lite"/>
    </source>
</evidence>
<feature type="region of interest" description="Disordered" evidence="1">
    <location>
        <begin position="389"/>
        <end position="423"/>
    </location>
</feature>
<dbReference type="InterPro" id="IPR010472">
    <property type="entry name" value="FH3_dom"/>
</dbReference>
<sequence length="1284" mass="144339">MMMPLKKRWSVVKAVRTDSKDEIDNSSPEVCIKLLQVPSIKNYSCLKRRILKSDEKWIQQFVELNGLGVLVSAAEGICDRKVKVADASLLLEVVDCIKSVLNSKGLDIVDISEETTRKLARVLDTKNVRVKKQIFEIFTGLSVGSHKGYKLAIDALEDYKKAKNQRYRFSVIVKELKNSETLPYKTTLLGFINAILDSTEDFQIRMRMRNEFIGLQLLEILEDLRRDEERTEDQDLFTQLDRFFEHKVTDDGDLQAMFPDYGVDLNSPVDVFHAIFKKIEYSPHAASLLSILHALLQLNSEDPLYDKTWQLLEKLVIQGISLDQSQDIATLLNEGLKSLIALKRFAEAGGNDKEIDLAKEEPMNCFSTRTQTKAQIKPTVLATNEVVAACPPLSQPPPPPPPPPPKGFTAVPPPPPPPPIGAELPPQRELTISRPKPLKKLPTLNWSTIPERRVMSPQRDTDEVKNIWHIVNGMKVDMTSEFEVLENLFHTSPKEKKKKKPKEKLSKVTLLDGKRSFKVNIFLKQFRKSNEEVIALLKKGDPAEVGGTEILIGLSKVLPTQEEIDLVTAYEGEEAMLGDAERFYLLLSRLSNFQLRINGMVLKEEYESKIDFLKSAIKTLQGCCKGILESNRLQQFLALVLTTGNYMNSGSFVGNAAGFRISSLLKLQDTRANKPRMTLMHYIVQVAEEKDEKLLSFPDEIHNLQKASKLSVDYLKSEISPLKENVVTMKKQLEIAEEDVKEQFELFLETATEDIDELMEDLEEINNLRVKLALYFCEDPNQFKLEELLNVLQTFAERIKQCQEQNKNRKIQKAKAQAQPKKSGLNEASPISGSKVNKETTRPTSGRKSSFANLLTDIGKRLPKRKSHVHTFAGISEDSERCANVDPCKRSLPDQSENKDKSPTKQTTYALTGSDEKRAVEAWKYTGDRNVERGVTSESATHGKQVVPPDNPDELYGGDKSKVYVNDSRDDKVDAKGKERDSVYALLRTNECEVLHAPQRVEDGDIVEHGIIVRRRRVGLSAGGNLCKSIESGNLQVTGDHSFVMEEIREGATDGDNESNLGDSSKDASQIKLEAGHIGERWTNEKYVGAENEFKSETGDKISSDAENSVGMMDLESVIKKPFARRVKLAATNLNRIPIDVKNENIIWDQVCFTETEQQTRSKFEAVPESEEMQEARSSFRDGRVQDEACTTGTTASTETDDAGSSAVKKKKFRALRSFLYGIKKEFSTSKLDGTVERSNSYGTLDVSDSSTASRKASNRSRRSKSLTFGQTSNSKYKLLTVRA</sequence>
<reference evidence="4" key="1">
    <citation type="submission" date="2021-10" db="EMBL/GenBank/DDBJ databases">
        <title>Tropical sea cucumber genome reveals ecological adaptation and Cuvierian tubules defense mechanism.</title>
        <authorList>
            <person name="Chen T."/>
        </authorList>
    </citation>
    <scope>NUCLEOTIDE SEQUENCE</scope>
    <source>
        <strain evidence="4">Nanhai2018</strain>
        <tissue evidence="4">Muscle</tissue>
    </source>
</reference>
<dbReference type="Pfam" id="PF06371">
    <property type="entry name" value="Drf_GBD"/>
    <property type="match status" value="1"/>
</dbReference>
<dbReference type="SUPFAM" id="SSF48371">
    <property type="entry name" value="ARM repeat"/>
    <property type="match status" value="1"/>
</dbReference>
<dbReference type="InterPro" id="IPR010473">
    <property type="entry name" value="GTPase-bd"/>
</dbReference>
<proteinExistence type="predicted"/>
<dbReference type="EMBL" id="JAIZAY010000015">
    <property type="protein sequence ID" value="KAJ8027795.1"/>
    <property type="molecule type" value="Genomic_DNA"/>
</dbReference>
<evidence type="ECO:0000259" key="3">
    <source>
        <dbReference type="PROSITE" id="PS51444"/>
    </source>
</evidence>
<dbReference type="SMART" id="SM01139">
    <property type="entry name" value="Drf_FH3"/>
    <property type="match status" value="1"/>
</dbReference>
<dbReference type="InterPro" id="IPR015425">
    <property type="entry name" value="FH2_Formin"/>
</dbReference>
<dbReference type="Pfam" id="PF02181">
    <property type="entry name" value="FH2"/>
    <property type="match status" value="1"/>
</dbReference>
<dbReference type="GO" id="GO:0031267">
    <property type="term" value="F:small GTPase binding"/>
    <property type="evidence" value="ECO:0007669"/>
    <property type="project" value="InterPro"/>
</dbReference>
<dbReference type="SMART" id="SM00498">
    <property type="entry name" value="FH2"/>
    <property type="match status" value="1"/>
</dbReference>
<dbReference type="InterPro" id="IPR011989">
    <property type="entry name" value="ARM-like"/>
</dbReference>
<dbReference type="GO" id="GO:0003779">
    <property type="term" value="F:actin binding"/>
    <property type="evidence" value="ECO:0007669"/>
    <property type="project" value="InterPro"/>
</dbReference>
<feature type="compositionally biased region" description="Low complexity" evidence="1">
    <location>
        <begin position="1188"/>
        <end position="1204"/>
    </location>
</feature>
<feature type="domain" description="FH2" evidence="3">
    <location>
        <begin position="431"/>
        <end position="825"/>
    </location>
</feature>
<feature type="region of interest" description="Disordered" evidence="1">
    <location>
        <begin position="931"/>
        <end position="960"/>
    </location>
</feature>
<gene>
    <name evidence="4" type="ORF">HOLleu_29847</name>
</gene>
<feature type="compositionally biased region" description="Basic and acidic residues" evidence="1">
    <location>
        <begin position="1174"/>
        <end position="1187"/>
    </location>
</feature>